<dbReference type="AlphaFoldDB" id="A0A8S8ZHJ4"/>
<proteinExistence type="predicted"/>
<evidence type="ECO:0000256" key="4">
    <source>
        <dbReference type="ARBA" id="ARBA00023163"/>
    </source>
</evidence>
<name>A0A8S8ZHJ4_SORMA</name>
<keyword evidence="2" id="KW-0805">Transcription regulation</keyword>
<keyword evidence="5" id="KW-0539">Nucleus</keyword>
<dbReference type="GO" id="GO:0005634">
    <property type="term" value="C:nucleus"/>
    <property type="evidence" value="ECO:0007669"/>
    <property type="project" value="UniProtKB-SubCell"/>
</dbReference>
<dbReference type="Pfam" id="PF00172">
    <property type="entry name" value="Zn_clus"/>
    <property type="match status" value="1"/>
</dbReference>
<dbReference type="GO" id="GO:0000976">
    <property type="term" value="F:transcription cis-regulatory region binding"/>
    <property type="evidence" value="ECO:0007669"/>
    <property type="project" value="TreeGrafter"/>
</dbReference>
<feature type="region of interest" description="Disordered" evidence="6">
    <location>
        <begin position="54"/>
        <end position="123"/>
    </location>
</feature>
<evidence type="ECO:0000256" key="2">
    <source>
        <dbReference type="ARBA" id="ARBA00023015"/>
    </source>
</evidence>
<dbReference type="VEuPathDB" id="FungiDB:SMAC_01249"/>
<feature type="region of interest" description="Disordered" evidence="6">
    <location>
        <begin position="647"/>
        <end position="672"/>
    </location>
</feature>
<dbReference type="Gene3D" id="4.10.240.10">
    <property type="entry name" value="Zn(2)-C6 fungal-type DNA-binding domain"/>
    <property type="match status" value="1"/>
</dbReference>
<dbReference type="PANTHER" id="PTHR31845">
    <property type="entry name" value="FINGER DOMAIN PROTEIN, PUTATIVE-RELATED"/>
    <property type="match status" value="1"/>
</dbReference>
<evidence type="ECO:0000256" key="6">
    <source>
        <dbReference type="SAM" id="MobiDB-lite"/>
    </source>
</evidence>
<evidence type="ECO:0000256" key="1">
    <source>
        <dbReference type="ARBA" id="ARBA00004123"/>
    </source>
</evidence>
<feature type="region of interest" description="Disordered" evidence="6">
    <location>
        <begin position="220"/>
        <end position="251"/>
    </location>
</feature>
<keyword evidence="3" id="KW-0238">DNA-binding</keyword>
<accession>A0A8S8ZHJ4</accession>
<dbReference type="SMART" id="SM00066">
    <property type="entry name" value="GAL4"/>
    <property type="match status" value="1"/>
</dbReference>
<dbReference type="InterPro" id="IPR051089">
    <property type="entry name" value="prtT"/>
</dbReference>
<feature type="compositionally biased region" description="Gly residues" evidence="6">
    <location>
        <begin position="900"/>
        <end position="913"/>
    </location>
</feature>
<evidence type="ECO:0000313" key="8">
    <source>
        <dbReference type="EMBL" id="KAA8628610.1"/>
    </source>
</evidence>
<feature type="compositionally biased region" description="Low complexity" evidence="6">
    <location>
        <begin position="877"/>
        <end position="894"/>
    </location>
</feature>
<gene>
    <name evidence="8" type="ORF">SMACR_01249</name>
</gene>
<dbReference type="PANTHER" id="PTHR31845:SF39">
    <property type="entry name" value="TRANSCRIPTION FACTOR PBCR-RELATED"/>
    <property type="match status" value="1"/>
</dbReference>
<organism evidence="8 9">
    <name type="scientific">Sordaria macrospora</name>
    <dbReference type="NCBI Taxonomy" id="5147"/>
    <lineage>
        <taxon>Eukaryota</taxon>
        <taxon>Fungi</taxon>
        <taxon>Dikarya</taxon>
        <taxon>Ascomycota</taxon>
        <taxon>Pezizomycotina</taxon>
        <taxon>Sordariomycetes</taxon>
        <taxon>Sordariomycetidae</taxon>
        <taxon>Sordariales</taxon>
        <taxon>Sordariaceae</taxon>
        <taxon>Sordaria</taxon>
    </lineage>
</organism>
<evidence type="ECO:0000256" key="3">
    <source>
        <dbReference type="ARBA" id="ARBA00023125"/>
    </source>
</evidence>
<evidence type="ECO:0000313" key="9">
    <source>
        <dbReference type="Proteomes" id="UP000433876"/>
    </source>
</evidence>
<dbReference type="PROSITE" id="PS00463">
    <property type="entry name" value="ZN2_CY6_FUNGAL_1"/>
    <property type="match status" value="1"/>
</dbReference>
<dbReference type="SUPFAM" id="SSF57701">
    <property type="entry name" value="Zn2/Cys6 DNA-binding domain"/>
    <property type="match status" value="1"/>
</dbReference>
<dbReference type="CDD" id="cd00067">
    <property type="entry name" value="GAL4"/>
    <property type="match status" value="1"/>
</dbReference>
<evidence type="ECO:0000256" key="5">
    <source>
        <dbReference type="ARBA" id="ARBA00023242"/>
    </source>
</evidence>
<feature type="domain" description="Zn(2)-C6 fungal-type" evidence="7">
    <location>
        <begin position="20"/>
        <end position="52"/>
    </location>
</feature>
<protein>
    <recommendedName>
        <fullName evidence="7">Zn(2)-C6 fungal-type domain-containing protein</fullName>
    </recommendedName>
</protein>
<comment type="subcellular location">
    <subcellularLocation>
        <location evidence="1">Nucleus</location>
    </subcellularLocation>
</comment>
<keyword evidence="4" id="KW-0804">Transcription</keyword>
<dbReference type="EMBL" id="NMPR01000173">
    <property type="protein sequence ID" value="KAA8628610.1"/>
    <property type="molecule type" value="Genomic_DNA"/>
</dbReference>
<dbReference type="InterPro" id="IPR036864">
    <property type="entry name" value="Zn2-C6_fun-type_DNA-bd_sf"/>
</dbReference>
<sequence length="975" mass="105506">MDQQQQQKDKAPLRPRVANACEACRFAKVKCQGSSQAGICKRCLASKRECIFKTGPTTRRPRGSRVADKNSTSTTTTTNPRTSTTTTTGITTNRTVTNPSSLQKQSPLPGLPPGPSRTFTIDVPIPTSSVDVAISLESLRLDHEGFMDHICPNTGVDSEDEDGTYGYDHEYDDDGNCEGDGSVISSHASSLPVGASAATPGSSSASASASGVAQFGAGFGGGGTGPRIGNRNGDRNGKPGPGPGGSSRSLASLSVQPQFNVDSASQLLNTFQKVMVWHFPCVLVDHVSVCNDDENEVKLEEATVASLARERPFVLLAVLAAASSTRTLQGHSLYDEEFRKILGLKFVAGGERSLELLQGLAAYVAWYPFHLRPKNRQAFQYVRMAVDMVNDLELDVDPGFDELNGPRRPSPQRLEEIRTYLATYYVASNFATSWNRTPSMSFTNYTSKCCDILEKYSITKGDCILPWLVRLQRLCEETNDLRKPQRGGISGLPQQTESQIEMIIKGMEAQLNEWEAKMPSELKSIPSIRITTLFTRLFLTGAPLLKLPSVKLPGLEKGPPPSFRVDPNRLLSLIPTLHQNYEYFLSLSAHEINAFSMIGWGCLILSTILGFRMSFPITFCPGWDDYGARRVVRFDKFLERLCRLGTGTASSASSEGGSVDKDRENVTPATMSTTKGMDVLSASKVVFAVVRRKFRNRVAKLEGTASLGKERDKDARMGGVGVGVGICPVTGKAVGEDESNAHGYAQSILAHGEEQHFQSQQPLRRHHQHQHQHQHQHLNIPIPPTDLDFVNKNIHHHHQHPQAQQEVLDIHMDLSMLPLDIDIPQSQSQATPIPIPTLHIPSTNVSGCPMMDGSLEPYYPYWDETFALNTGGSPNSLGSLGSGSSSAATTANTTRNDGMEFGGSGNGGGGGQHGHVSGDGNSVPSGPGGMPMMMGSGMGGINMNMVMSMGMGYNDLWAAMTMDWAGGGEGVENWA</sequence>
<comment type="caution">
    <text evidence="8">The sequence shown here is derived from an EMBL/GenBank/DDBJ whole genome shotgun (WGS) entry which is preliminary data.</text>
</comment>
<feature type="compositionally biased region" description="Low complexity" evidence="6">
    <location>
        <begin position="70"/>
        <end position="108"/>
    </location>
</feature>
<reference evidence="8 9" key="1">
    <citation type="submission" date="2017-07" db="EMBL/GenBank/DDBJ databases">
        <title>Genome sequence of the Sordaria macrospora wild type strain R19027.</title>
        <authorList>
            <person name="Nowrousian M."/>
            <person name="Teichert I."/>
            <person name="Kueck U."/>
        </authorList>
    </citation>
    <scope>NUCLEOTIDE SEQUENCE [LARGE SCALE GENOMIC DNA]</scope>
    <source>
        <strain evidence="8 9">R19027</strain>
        <tissue evidence="8">Mycelium</tissue>
    </source>
</reference>
<dbReference type="PROSITE" id="PS50048">
    <property type="entry name" value="ZN2_CY6_FUNGAL_2"/>
    <property type="match status" value="1"/>
</dbReference>
<evidence type="ECO:0000259" key="7">
    <source>
        <dbReference type="PROSITE" id="PS50048"/>
    </source>
</evidence>
<dbReference type="InterPro" id="IPR001138">
    <property type="entry name" value="Zn2Cys6_DnaBD"/>
</dbReference>
<dbReference type="GO" id="GO:0008270">
    <property type="term" value="F:zinc ion binding"/>
    <property type="evidence" value="ECO:0007669"/>
    <property type="project" value="InterPro"/>
</dbReference>
<feature type="compositionally biased region" description="Low complexity" evidence="6">
    <location>
        <begin position="647"/>
        <end position="657"/>
    </location>
</feature>
<feature type="region of interest" description="Disordered" evidence="6">
    <location>
        <begin position="877"/>
        <end position="922"/>
    </location>
</feature>
<feature type="region of interest" description="Disordered" evidence="6">
    <location>
        <begin position="152"/>
        <end position="185"/>
    </location>
</feature>
<dbReference type="GO" id="GO:0000981">
    <property type="term" value="F:DNA-binding transcription factor activity, RNA polymerase II-specific"/>
    <property type="evidence" value="ECO:0007669"/>
    <property type="project" value="InterPro"/>
</dbReference>
<dbReference type="Proteomes" id="UP000433876">
    <property type="component" value="Unassembled WGS sequence"/>
</dbReference>